<accession>A0A6A6T8S6</accession>
<evidence type="ECO:0000256" key="7">
    <source>
        <dbReference type="PIRSR" id="PIRSR602403-1"/>
    </source>
</evidence>
<dbReference type="PRINTS" id="PR00465">
    <property type="entry name" value="EP450IV"/>
</dbReference>
<dbReference type="Gene3D" id="1.10.630.10">
    <property type="entry name" value="Cytochrome P450"/>
    <property type="match status" value="1"/>
</dbReference>
<evidence type="ECO:0000256" key="4">
    <source>
        <dbReference type="ARBA" id="ARBA00022723"/>
    </source>
</evidence>
<dbReference type="InterPro" id="IPR002403">
    <property type="entry name" value="Cyt_P450_E_grp-IV"/>
</dbReference>
<keyword evidence="8" id="KW-1133">Transmembrane helix</keyword>
<feature type="transmembrane region" description="Helical" evidence="8">
    <location>
        <begin position="220"/>
        <end position="239"/>
    </location>
</feature>
<dbReference type="GO" id="GO:0020037">
    <property type="term" value="F:heme binding"/>
    <property type="evidence" value="ECO:0007669"/>
    <property type="project" value="InterPro"/>
</dbReference>
<evidence type="ECO:0000256" key="1">
    <source>
        <dbReference type="ARBA" id="ARBA00001971"/>
    </source>
</evidence>
<comment type="similarity">
    <text evidence="3">Belongs to the cytochrome P450 family.</text>
</comment>
<keyword evidence="5" id="KW-0560">Oxidoreductase</keyword>
<feature type="transmembrane region" description="Helical" evidence="8">
    <location>
        <begin position="15"/>
        <end position="33"/>
    </location>
</feature>
<dbReference type="AlphaFoldDB" id="A0A6A6T8S6"/>
<comment type="pathway">
    <text evidence="2">Mycotoxin biosynthesis.</text>
</comment>
<dbReference type="GO" id="GO:0005506">
    <property type="term" value="F:iron ion binding"/>
    <property type="evidence" value="ECO:0007669"/>
    <property type="project" value="InterPro"/>
</dbReference>
<dbReference type="InterPro" id="IPR001128">
    <property type="entry name" value="Cyt_P450"/>
</dbReference>
<feature type="binding site" description="axial binding residue" evidence="7">
    <location>
        <position position="480"/>
    </location>
    <ligand>
        <name>heme</name>
        <dbReference type="ChEBI" id="CHEBI:30413"/>
    </ligand>
    <ligandPart>
        <name>Fe</name>
        <dbReference type="ChEBI" id="CHEBI:18248"/>
    </ligandPart>
</feature>
<dbReference type="GO" id="GO:0004497">
    <property type="term" value="F:monooxygenase activity"/>
    <property type="evidence" value="ECO:0007669"/>
    <property type="project" value="InterPro"/>
</dbReference>
<comment type="cofactor">
    <cofactor evidence="1 7">
        <name>heme</name>
        <dbReference type="ChEBI" id="CHEBI:30413"/>
    </cofactor>
</comment>
<gene>
    <name evidence="9" type="ORF">K491DRAFT_715468</name>
</gene>
<organism evidence="9 10">
    <name type="scientific">Lophiostoma macrostomum CBS 122681</name>
    <dbReference type="NCBI Taxonomy" id="1314788"/>
    <lineage>
        <taxon>Eukaryota</taxon>
        <taxon>Fungi</taxon>
        <taxon>Dikarya</taxon>
        <taxon>Ascomycota</taxon>
        <taxon>Pezizomycotina</taxon>
        <taxon>Dothideomycetes</taxon>
        <taxon>Pleosporomycetidae</taxon>
        <taxon>Pleosporales</taxon>
        <taxon>Lophiostomataceae</taxon>
        <taxon>Lophiostoma</taxon>
    </lineage>
</organism>
<dbReference type="Proteomes" id="UP000799324">
    <property type="component" value="Unassembled WGS sequence"/>
</dbReference>
<dbReference type="EMBL" id="MU004337">
    <property type="protein sequence ID" value="KAF2656395.1"/>
    <property type="molecule type" value="Genomic_DNA"/>
</dbReference>
<evidence type="ECO:0000256" key="6">
    <source>
        <dbReference type="ARBA" id="ARBA00023004"/>
    </source>
</evidence>
<keyword evidence="6 7" id="KW-0408">Iron</keyword>
<evidence type="ECO:0000256" key="2">
    <source>
        <dbReference type="ARBA" id="ARBA00004685"/>
    </source>
</evidence>
<keyword evidence="8" id="KW-0472">Membrane</keyword>
<evidence type="ECO:0000256" key="5">
    <source>
        <dbReference type="ARBA" id="ARBA00023002"/>
    </source>
</evidence>
<sequence>MFIQAWSEASGLDSTAIATAFVAVSLLVTFATLKRNRNDEIHTVQNGKIIKYDTVLVGAPNEKTWSWLVEMKAKFQYFGEGYHLMYAAFKEHSGRILRAPLADYKFYILPPQYMEELKSLPPAVMSSSVSVQEYLLGQYTTMNAHTMMGDVTWSVLRNHLTQKLGTLVEPLNATCKAAFQDEFPDCTDWTEVNVHDTFLQIVGRMTGRIFVGEEMSKNKLFLHTFIDFATCVFITSSYLKVFPSFLRPLLVPLIPHFWRIKKIHYNNRKLLLPEVRKKLQESSKEAQARKQAGEQDMLDWLIEASGSKPDPQNVITRQLGIGFAAIHTTTNHMTNVLYDLAAWWDEYAPPLIAEYRQALAEDGGVMQKSTLSRLSKLDSFMKESQRLNPSSSLAFNRKVLKDCTLSDGKVLPKSCWIAVASGPLLLTQSQFENPLEFDGFRFDRMRQEGSPESQTEAAKMSHFTSTGKYSLVFGHGRYACPGRFFAGLESKIMLIHVLENYELRLPEGATRYENLVYADANIPDPTKHVVFRKLIK</sequence>
<dbReference type="Pfam" id="PF00067">
    <property type="entry name" value="p450"/>
    <property type="match status" value="1"/>
</dbReference>
<dbReference type="GO" id="GO:0016705">
    <property type="term" value="F:oxidoreductase activity, acting on paired donors, with incorporation or reduction of molecular oxygen"/>
    <property type="evidence" value="ECO:0007669"/>
    <property type="project" value="InterPro"/>
</dbReference>
<evidence type="ECO:0000313" key="9">
    <source>
        <dbReference type="EMBL" id="KAF2656395.1"/>
    </source>
</evidence>
<dbReference type="PANTHER" id="PTHR46206">
    <property type="entry name" value="CYTOCHROME P450"/>
    <property type="match status" value="1"/>
</dbReference>
<reference evidence="9" key="1">
    <citation type="journal article" date="2020" name="Stud. Mycol.">
        <title>101 Dothideomycetes genomes: a test case for predicting lifestyles and emergence of pathogens.</title>
        <authorList>
            <person name="Haridas S."/>
            <person name="Albert R."/>
            <person name="Binder M."/>
            <person name="Bloem J."/>
            <person name="Labutti K."/>
            <person name="Salamov A."/>
            <person name="Andreopoulos B."/>
            <person name="Baker S."/>
            <person name="Barry K."/>
            <person name="Bills G."/>
            <person name="Bluhm B."/>
            <person name="Cannon C."/>
            <person name="Castanera R."/>
            <person name="Culley D."/>
            <person name="Daum C."/>
            <person name="Ezra D."/>
            <person name="Gonzalez J."/>
            <person name="Henrissat B."/>
            <person name="Kuo A."/>
            <person name="Liang C."/>
            <person name="Lipzen A."/>
            <person name="Lutzoni F."/>
            <person name="Magnuson J."/>
            <person name="Mondo S."/>
            <person name="Nolan M."/>
            <person name="Ohm R."/>
            <person name="Pangilinan J."/>
            <person name="Park H.-J."/>
            <person name="Ramirez L."/>
            <person name="Alfaro M."/>
            <person name="Sun H."/>
            <person name="Tritt A."/>
            <person name="Yoshinaga Y."/>
            <person name="Zwiers L.-H."/>
            <person name="Turgeon B."/>
            <person name="Goodwin S."/>
            <person name="Spatafora J."/>
            <person name="Crous P."/>
            <person name="Grigoriev I."/>
        </authorList>
    </citation>
    <scope>NUCLEOTIDE SEQUENCE</scope>
    <source>
        <strain evidence="9">CBS 122681</strain>
    </source>
</reference>
<dbReference type="OrthoDB" id="1844152at2759"/>
<name>A0A6A6T8S6_9PLEO</name>
<evidence type="ECO:0000256" key="3">
    <source>
        <dbReference type="ARBA" id="ARBA00010617"/>
    </source>
</evidence>
<keyword evidence="10" id="KW-1185">Reference proteome</keyword>
<keyword evidence="4 7" id="KW-0479">Metal-binding</keyword>
<evidence type="ECO:0000256" key="8">
    <source>
        <dbReference type="SAM" id="Phobius"/>
    </source>
</evidence>
<proteinExistence type="inferred from homology"/>
<dbReference type="SUPFAM" id="SSF48264">
    <property type="entry name" value="Cytochrome P450"/>
    <property type="match status" value="1"/>
</dbReference>
<evidence type="ECO:0000313" key="10">
    <source>
        <dbReference type="Proteomes" id="UP000799324"/>
    </source>
</evidence>
<dbReference type="InterPro" id="IPR036396">
    <property type="entry name" value="Cyt_P450_sf"/>
</dbReference>
<protein>
    <submittedName>
        <fullName evidence="9">Cytochrome P450</fullName>
    </submittedName>
</protein>
<dbReference type="CDD" id="cd11041">
    <property type="entry name" value="CYP503A1-like"/>
    <property type="match status" value="1"/>
</dbReference>
<keyword evidence="7" id="KW-0349">Heme</keyword>
<keyword evidence="8" id="KW-0812">Transmembrane</keyword>